<dbReference type="GO" id="GO:0090575">
    <property type="term" value="C:RNA polymerase II transcription regulator complex"/>
    <property type="evidence" value="ECO:0007669"/>
    <property type="project" value="TreeGrafter"/>
</dbReference>
<name>M2XXZ6_GALSU</name>
<gene>
    <name evidence="7" type="ORF">Gasu_41570</name>
</gene>
<dbReference type="OrthoDB" id="1743261at2759"/>
<evidence type="ECO:0000256" key="3">
    <source>
        <dbReference type="ARBA" id="ARBA00023125"/>
    </source>
</evidence>
<dbReference type="InterPro" id="IPR036390">
    <property type="entry name" value="WH_DNA-bd_sf"/>
</dbReference>
<dbReference type="eggNOG" id="KOG2577">
    <property type="taxonomic scope" value="Eukaryota"/>
</dbReference>
<reference evidence="8" key="1">
    <citation type="journal article" date="2013" name="Science">
        <title>Gene transfer from bacteria and archaea facilitated evolution of an extremophilic eukaryote.</title>
        <authorList>
            <person name="Schonknecht G."/>
            <person name="Chen W.H."/>
            <person name="Ternes C.M."/>
            <person name="Barbier G.G."/>
            <person name="Shrestha R.P."/>
            <person name="Stanke M."/>
            <person name="Brautigam A."/>
            <person name="Baker B.J."/>
            <person name="Banfield J.F."/>
            <person name="Garavito R.M."/>
            <person name="Carr K."/>
            <person name="Wilkerson C."/>
            <person name="Rensing S.A."/>
            <person name="Gagneul D."/>
            <person name="Dickenson N.E."/>
            <person name="Oesterhelt C."/>
            <person name="Lercher M.J."/>
            <person name="Weber A.P."/>
        </authorList>
    </citation>
    <scope>NUCLEOTIDE SEQUENCE [LARGE SCALE GENOMIC DNA]</scope>
    <source>
        <strain evidence="8">074W</strain>
    </source>
</reference>
<keyword evidence="5" id="KW-0539">Nucleus</keyword>
<organism evidence="7 8">
    <name type="scientific">Galdieria sulphuraria</name>
    <name type="common">Red alga</name>
    <dbReference type="NCBI Taxonomy" id="130081"/>
    <lineage>
        <taxon>Eukaryota</taxon>
        <taxon>Rhodophyta</taxon>
        <taxon>Bangiophyceae</taxon>
        <taxon>Galdieriales</taxon>
        <taxon>Galdieriaceae</taxon>
        <taxon>Galdieria</taxon>
    </lineage>
</organism>
<evidence type="ECO:0000259" key="6">
    <source>
        <dbReference type="SMART" id="SM01372"/>
    </source>
</evidence>
<dbReference type="SUPFAM" id="SSF46785">
    <property type="entry name" value="Winged helix' DNA-binding domain"/>
    <property type="match status" value="1"/>
</dbReference>
<dbReference type="AlphaFoldDB" id="M2XXZ6"/>
<keyword evidence="2 5" id="KW-0805">Transcription regulation</keyword>
<evidence type="ECO:0000256" key="4">
    <source>
        <dbReference type="ARBA" id="ARBA00023163"/>
    </source>
</evidence>
<keyword evidence="8" id="KW-1185">Reference proteome</keyword>
<dbReference type="GeneID" id="17087159"/>
<dbReference type="Gramene" id="EME28309">
    <property type="protein sequence ID" value="EME28309"/>
    <property type="gene ID" value="Gasu_41570"/>
</dbReference>
<dbReference type="Proteomes" id="UP000030680">
    <property type="component" value="Unassembled WGS sequence"/>
</dbReference>
<dbReference type="STRING" id="130081.M2XXZ6"/>
<keyword evidence="3 5" id="KW-0238">DNA-binding</keyword>
<dbReference type="InterPro" id="IPR036388">
    <property type="entry name" value="WH-like_DNA-bd_sf"/>
</dbReference>
<evidence type="ECO:0000256" key="2">
    <source>
        <dbReference type="ARBA" id="ARBA00023015"/>
    </source>
</evidence>
<evidence type="ECO:0000256" key="1">
    <source>
        <dbReference type="ARBA" id="ARBA00010940"/>
    </source>
</evidence>
<dbReference type="RefSeq" id="XP_005704829.1">
    <property type="nucleotide sequence ID" value="XM_005704772.1"/>
</dbReference>
<feature type="domain" description="E2F/DP family winged-helix DNA-binding" evidence="6">
    <location>
        <begin position="176"/>
        <end position="241"/>
    </location>
</feature>
<dbReference type="Gene3D" id="1.10.10.10">
    <property type="entry name" value="Winged helix-like DNA-binding domain superfamily/Winged helix DNA-binding domain"/>
    <property type="match status" value="1"/>
</dbReference>
<accession>M2XXZ6</accession>
<evidence type="ECO:0000256" key="5">
    <source>
        <dbReference type="RuleBase" id="RU003796"/>
    </source>
</evidence>
<dbReference type="GO" id="GO:0000978">
    <property type="term" value="F:RNA polymerase II cis-regulatory region sequence-specific DNA binding"/>
    <property type="evidence" value="ECO:0007669"/>
    <property type="project" value="InterPro"/>
</dbReference>
<comment type="subcellular location">
    <subcellularLocation>
        <location evidence="5">Nucleus</location>
    </subcellularLocation>
</comment>
<evidence type="ECO:0000313" key="7">
    <source>
        <dbReference type="EMBL" id="EME28309.1"/>
    </source>
</evidence>
<dbReference type="PANTHER" id="PTHR12081:SF18">
    <property type="entry name" value="TRANSCRIPTION FACTOR E2F2-RELATED"/>
    <property type="match status" value="1"/>
</dbReference>
<dbReference type="InterPro" id="IPR015633">
    <property type="entry name" value="E2F"/>
</dbReference>
<dbReference type="PANTHER" id="PTHR12081">
    <property type="entry name" value="TRANSCRIPTION FACTOR E2F"/>
    <property type="match status" value="1"/>
</dbReference>
<sequence length="384" mass="44719">MEDKFLGDTDRKSQLFFPENFKTKKANVQGYIDFHNHQSHTILEEVKKYTALYNFVLRRLQFLDIPITWTTEVSDYLSQDNFHKREKSSENTGSPFCSFEKCQKVQVTWSLWPEDIYTQFDYSQEHLCNFASTTALKEFSSPSEYSFSTIADNGRQDHPEELEKGEKLRYPRKERMKQSSLFDLTARFFDILLHSPNGTVDLNFASRKLDVRKRRLYDVLNVCEGVGILDKATKNCVKLRENGAETMTNMQKFLDLQRQLKMLEDEESEVDRELLMHNNPENRSKRNRSHCRLSTVFSKNHQKELFIEAPAGSVLSVLKPKLSTDGVEWLYQIAVKSTGGQVAYKILSDTDRVPQEPNSSSKQSRKSFNLTKYWPCETVSMSTK</sequence>
<dbReference type="KEGG" id="gsl:Gasu_41570"/>
<dbReference type="InterPro" id="IPR003316">
    <property type="entry name" value="E2F_WHTH_DNA-bd_dom"/>
</dbReference>
<dbReference type="SMART" id="SM01372">
    <property type="entry name" value="E2F_TDP"/>
    <property type="match status" value="1"/>
</dbReference>
<comment type="similarity">
    <text evidence="1 5">Belongs to the E2F/DP family.</text>
</comment>
<proteinExistence type="inferred from homology"/>
<dbReference type="GO" id="GO:0000981">
    <property type="term" value="F:DNA-binding transcription factor activity, RNA polymerase II-specific"/>
    <property type="evidence" value="ECO:0007669"/>
    <property type="project" value="TreeGrafter"/>
</dbReference>
<keyword evidence="4 5" id="KW-0804">Transcription</keyword>
<dbReference type="EMBL" id="KB454521">
    <property type="protein sequence ID" value="EME28309.1"/>
    <property type="molecule type" value="Genomic_DNA"/>
</dbReference>
<dbReference type="Pfam" id="PF02319">
    <property type="entry name" value="WHD_E2F_TDP"/>
    <property type="match status" value="1"/>
</dbReference>
<protein>
    <submittedName>
        <fullName evidence="7">Transcription factor E2F isoform 2</fullName>
    </submittedName>
</protein>
<evidence type="ECO:0000313" key="8">
    <source>
        <dbReference type="Proteomes" id="UP000030680"/>
    </source>
</evidence>